<keyword evidence="3" id="KW-0732">Signal</keyword>
<feature type="binding site" evidence="1">
    <location>
        <position position="96"/>
    </location>
    <ligand>
        <name>ATP</name>
        <dbReference type="ChEBI" id="CHEBI:30616"/>
    </ligand>
</feature>
<dbReference type="InterPro" id="IPR000719">
    <property type="entry name" value="Prot_kinase_dom"/>
</dbReference>
<dbReference type="CDD" id="cd00180">
    <property type="entry name" value="PKc"/>
    <property type="match status" value="1"/>
</dbReference>
<dbReference type="PANTHER" id="PTHR44167:SF24">
    <property type="entry name" value="SERINE_THREONINE-PROTEIN KINASE CHK2"/>
    <property type="match status" value="1"/>
</dbReference>
<dbReference type="InterPro" id="IPR017441">
    <property type="entry name" value="Protein_kinase_ATP_BS"/>
</dbReference>
<evidence type="ECO:0000256" key="2">
    <source>
        <dbReference type="SAM" id="MobiDB-lite"/>
    </source>
</evidence>
<feature type="domain" description="Protein kinase" evidence="4">
    <location>
        <begin position="67"/>
        <end position="343"/>
    </location>
</feature>
<dbReference type="GO" id="GO:0005524">
    <property type="term" value="F:ATP binding"/>
    <property type="evidence" value="ECO:0007669"/>
    <property type="project" value="UniProtKB-UniRule"/>
</dbReference>
<dbReference type="PROSITE" id="PS00107">
    <property type="entry name" value="PROTEIN_KINASE_ATP"/>
    <property type="match status" value="1"/>
</dbReference>
<protein>
    <recommendedName>
        <fullName evidence="4">Protein kinase domain-containing protein</fullName>
    </recommendedName>
</protein>
<dbReference type="InterPro" id="IPR011009">
    <property type="entry name" value="Kinase-like_dom_sf"/>
</dbReference>
<dbReference type="GO" id="GO:0005737">
    <property type="term" value="C:cytoplasm"/>
    <property type="evidence" value="ECO:0007669"/>
    <property type="project" value="TreeGrafter"/>
</dbReference>
<accession>A0A6V7UGN9</accession>
<evidence type="ECO:0000313" key="6">
    <source>
        <dbReference type="Proteomes" id="UP000580250"/>
    </source>
</evidence>
<keyword evidence="1" id="KW-0067">ATP-binding</keyword>
<dbReference type="EMBL" id="CAJEWN010000067">
    <property type="protein sequence ID" value="CAD2157718.1"/>
    <property type="molecule type" value="Genomic_DNA"/>
</dbReference>
<evidence type="ECO:0000259" key="4">
    <source>
        <dbReference type="PROSITE" id="PS50011"/>
    </source>
</evidence>
<feature type="signal peptide" evidence="3">
    <location>
        <begin position="1"/>
        <end position="22"/>
    </location>
</feature>
<dbReference type="AlphaFoldDB" id="A0A6V7UGN9"/>
<dbReference type="GO" id="GO:0044773">
    <property type="term" value="P:mitotic DNA damage checkpoint signaling"/>
    <property type="evidence" value="ECO:0007669"/>
    <property type="project" value="TreeGrafter"/>
</dbReference>
<reference evidence="5 6" key="1">
    <citation type="submission" date="2020-08" db="EMBL/GenBank/DDBJ databases">
        <authorList>
            <person name="Koutsovoulos G."/>
            <person name="Danchin GJ E."/>
        </authorList>
    </citation>
    <scope>NUCLEOTIDE SEQUENCE [LARGE SCALE GENOMIC DNA]</scope>
</reference>
<feature type="region of interest" description="Disordered" evidence="2">
    <location>
        <begin position="309"/>
        <end position="334"/>
    </location>
</feature>
<dbReference type="SMART" id="SM00220">
    <property type="entry name" value="S_TKc"/>
    <property type="match status" value="1"/>
</dbReference>
<evidence type="ECO:0000256" key="3">
    <source>
        <dbReference type="SAM" id="SignalP"/>
    </source>
</evidence>
<dbReference type="Pfam" id="PF00069">
    <property type="entry name" value="Pkinase"/>
    <property type="match status" value="1"/>
</dbReference>
<dbReference type="PANTHER" id="PTHR44167">
    <property type="entry name" value="OVARIAN-SPECIFIC SERINE/THREONINE-PROTEIN KINASE LOK-RELATED"/>
    <property type="match status" value="1"/>
</dbReference>
<evidence type="ECO:0000256" key="1">
    <source>
        <dbReference type="PROSITE-ProRule" id="PRU10141"/>
    </source>
</evidence>
<keyword evidence="1" id="KW-0547">Nucleotide-binding</keyword>
<feature type="compositionally biased region" description="Basic and acidic residues" evidence="2">
    <location>
        <begin position="309"/>
        <end position="321"/>
    </location>
</feature>
<comment type="caution">
    <text evidence="5">The sequence shown here is derived from an EMBL/GenBank/DDBJ whole genome shotgun (WGS) entry which is preliminary data.</text>
</comment>
<proteinExistence type="predicted"/>
<dbReference type="Proteomes" id="UP000580250">
    <property type="component" value="Unassembled WGS sequence"/>
</dbReference>
<dbReference type="PROSITE" id="PS50011">
    <property type="entry name" value="PROTEIN_KINASE_DOM"/>
    <property type="match status" value="1"/>
</dbReference>
<feature type="chain" id="PRO_5028018558" description="Protein kinase domain-containing protein" evidence="3">
    <location>
        <begin position="23"/>
        <end position="343"/>
    </location>
</feature>
<gene>
    <name evidence="5" type="ORF">MENT_LOCUS12771</name>
</gene>
<sequence length="343" mass="40033">MKIFYFLIIVLLSILHLFPCKGANVQAEQAETSTSQSGIICQCGESQISNLKRITLNLENQGKTVFMKSKFNLGSGRYGKVYHAYWPDRNICVAIKIVKRSKNFIKKATKNEIEVHEYINSNLTQRDYIIRMYGYRKHSGYYFWKGKYMSIVMELAGRNLNTYYDRNSLIISRYDGDGEICSNERKVVLENILKCAAKALQQFHNFGVHNDIRSDNFVTLKEQNELEPLTSCKLIDFNLSKTIGQENVTNEYIEVNRKRDIWALGSMMLTMMKFRFQNFPINLSDDTSPNFLHSYQGCLGLPETRYPKPETRTFFRPETRNPTRGKFGKPDPKPDFFHRTFHH</sequence>
<organism evidence="5 6">
    <name type="scientific">Meloidogyne enterolobii</name>
    <name type="common">Root-knot nematode worm</name>
    <name type="synonym">Meloidogyne mayaguensis</name>
    <dbReference type="NCBI Taxonomy" id="390850"/>
    <lineage>
        <taxon>Eukaryota</taxon>
        <taxon>Metazoa</taxon>
        <taxon>Ecdysozoa</taxon>
        <taxon>Nematoda</taxon>
        <taxon>Chromadorea</taxon>
        <taxon>Rhabditida</taxon>
        <taxon>Tylenchina</taxon>
        <taxon>Tylenchomorpha</taxon>
        <taxon>Tylenchoidea</taxon>
        <taxon>Meloidogynidae</taxon>
        <taxon>Meloidogyninae</taxon>
        <taxon>Meloidogyne</taxon>
    </lineage>
</organism>
<name>A0A6V7UGN9_MELEN</name>
<dbReference type="SUPFAM" id="SSF56112">
    <property type="entry name" value="Protein kinase-like (PK-like)"/>
    <property type="match status" value="1"/>
</dbReference>
<dbReference type="GO" id="GO:0004674">
    <property type="term" value="F:protein serine/threonine kinase activity"/>
    <property type="evidence" value="ECO:0007669"/>
    <property type="project" value="TreeGrafter"/>
</dbReference>
<evidence type="ECO:0000313" key="5">
    <source>
        <dbReference type="EMBL" id="CAD2157718.1"/>
    </source>
</evidence>
<dbReference type="GO" id="GO:0005634">
    <property type="term" value="C:nucleus"/>
    <property type="evidence" value="ECO:0007669"/>
    <property type="project" value="TreeGrafter"/>
</dbReference>
<dbReference type="OrthoDB" id="6513151at2759"/>
<dbReference type="Gene3D" id="1.10.510.10">
    <property type="entry name" value="Transferase(Phosphotransferase) domain 1"/>
    <property type="match status" value="1"/>
</dbReference>